<evidence type="ECO:0000256" key="4">
    <source>
        <dbReference type="ARBA" id="ARBA00022691"/>
    </source>
</evidence>
<dbReference type="RefSeq" id="WP_209702592.1">
    <property type="nucleotide sequence ID" value="NZ_JAGGLM010000014.1"/>
</dbReference>
<keyword evidence="3" id="KW-0808">Transferase</keyword>
<evidence type="ECO:0000259" key="8">
    <source>
        <dbReference type="Pfam" id="PF07669"/>
    </source>
</evidence>
<keyword evidence="4" id="KW-0949">S-adenosyl-L-methionine</keyword>
<feature type="domain" description="TaqI-like C-terminal specificity" evidence="9">
    <location>
        <begin position="379"/>
        <end position="495"/>
    </location>
</feature>
<dbReference type="Pfam" id="PF12950">
    <property type="entry name" value="TaqI_C"/>
    <property type="match status" value="1"/>
</dbReference>
<dbReference type="Proteomes" id="UP001519307">
    <property type="component" value="Unassembled WGS sequence"/>
</dbReference>
<protein>
    <recommendedName>
        <fullName evidence="1">site-specific DNA-methyltransferase (adenine-specific)</fullName>
        <ecNumber evidence="1">2.1.1.72</ecNumber>
    </recommendedName>
</protein>
<keyword evidence="11" id="KW-1185">Reference proteome</keyword>
<comment type="caution">
    <text evidence="10">The sequence shown here is derived from an EMBL/GenBank/DDBJ whole genome shotgun (WGS) entry which is preliminary data.</text>
</comment>
<gene>
    <name evidence="10" type="ORF">J2Z42_002144</name>
</gene>
<dbReference type="EC" id="2.1.1.72" evidence="1"/>
<name>A0ABS4KVL4_9CLOT</name>
<evidence type="ECO:0000313" key="10">
    <source>
        <dbReference type="EMBL" id="MBP2033441.1"/>
    </source>
</evidence>
<dbReference type="InterPro" id="IPR050953">
    <property type="entry name" value="N4_N6_ade-DNA_methylase"/>
</dbReference>
<feature type="domain" description="Type II methyltransferase M.TaqI-like" evidence="8">
    <location>
        <begin position="119"/>
        <end position="275"/>
    </location>
</feature>
<evidence type="ECO:0000256" key="5">
    <source>
        <dbReference type="ARBA" id="ARBA00022747"/>
    </source>
</evidence>
<dbReference type="PANTHER" id="PTHR33841">
    <property type="entry name" value="DNA METHYLTRANSFERASE YEEA-RELATED"/>
    <property type="match status" value="1"/>
</dbReference>
<organism evidence="10 11">
    <name type="scientific">Clostridium algifaecis</name>
    <dbReference type="NCBI Taxonomy" id="1472040"/>
    <lineage>
        <taxon>Bacteria</taxon>
        <taxon>Bacillati</taxon>
        <taxon>Bacillota</taxon>
        <taxon>Clostridia</taxon>
        <taxon>Eubacteriales</taxon>
        <taxon>Clostridiaceae</taxon>
        <taxon>Clostridium</taxon>
    </lineage>
</organism>
<evidence type="ECO:0000256" key="6">
    <source>
        <dbReference type="ARBA" id="ARBA00023125"/>
    </source>
</evidence>
<evidence type="ECO:0000256" key="2">
    <source>
        <dbReference type="ARBA" id="ARBA00022603"/>
    </source>
</evidence>
<dbReference type="Pfam" id="PF07669">
    <property type="entry name" value="Eco57I"/>
    <property type="match status" value="1"/>
</dbReference>
<keyword evidence="6" id="KW-0238">DNA-binding</keyword>
<dbReference type="Gene3D" id="3.90.220.10">
    <property type="entry name" value="Adenine-n6-DNA-methyltransferase Taqi, Chain A, domain 2"/>
    <property type="match status" value="1"/>
</dbReference>
<dbReference type="InterPro" id="IPR023135">
    <property type="entry name" value="N6_DNA_MeTrfase_TaqI_C"/>
</dbReference>
<comment type="catalytic activity">
    <reaction evidence="7">
        <text>a 2'-deoxyadenosine in DNA + S-adenosyl-L-methionine = an N(6)-methyl-2'-deoxyadenosine in DNA + S-adenosyl-L-homocysteine + H(+)</text>
        <dbReference type="Rhea" id="RHEA:15197"/>
        <dbReference type="Rhea" id="RHEA-COMP:12418"/>
        <dbReference type="Rhea" id="RHEA-COMP:12419"/>
        <dbReference type="ChEBI" id="CHEBI:15378"/>
        <dbReference type="ChEBI" id="CHEBI:57856"/>
        <dbReference type="ChEBI" id="CHEBI:59789"/>
        <dbReference type="ChEBI" id="CHEBI:90615"/>
        <dbReference type="ChEBI" id="CHEBI:90616"/>
        <dbReference type="EC" id="2.1.1.72"/>
    </reaction>
</comment>
<evidence type="ECO:0000259" key="9">
    <source>
        <dbReference type="Pfam" id="PF12950"/>
    </source>
</evidence>
<proteinExistence type="predicted"/>
<dbReference type="InterPro" id="IPR011639">
    <property type="entry name" value="MethylTrfase_TaqI-like_dom"/>
</dbReference>
<sequence>MDKILGYDYENSMNRGRRKKNGAFYTPSSIVDYIIKNTMDNLDIINHPFVKVIDPSCGCGYFLVKAYQFLFDKFADNLQNIRRNFLNQVYKIDTACGEETIYGDKYWSLDNLSYHILKNCIYGADIDNEAVKLTKANLKLISKMKFNLNTNIICCNSLIKWNENFASKKGELSCNDILIEFWNKKYDYVIGNPPWVSLSRKFKNKINRELIEYYISQYNGSKYLPNLYEYFVKRAFEILNCGGRIGFLIPDRFASNIQYRELRKHILKNYNICRLNFEVEFPGINTDTMVFIAENRYENDNRIFIDIKNEAKYNIYQGEYVNNHNLEFSYERQIESRYIKKIIEKNTDMLGDICVTFTGFIGNKKVISKIRKNKDQIHILKGENIKRYGILNSYYYDFIEKNIKGGTKNPEKLSHKNKVIMRKTGKNIIAALDRKGYIIEQSLYGIIPDKTDISVEYILAILNSKLIQWYYINFLVVNYNSIPQIKKYSLDSVPIKRCSESKKNEIIQLVDRMIDSSSDSEKRMIQRELDDIIFELYGISDDIKDIMLCSLNG</sequence>
<dbReference type="SUPFAM" id="SSF116734">
    <property type="entry name" value="DNA methylase specificity domain"/>
    <property type="match status" value="1"/>
</dbReference>
<dbReference type="PROSITE" id="PS00092">
    <property type="entry name" value="N6_MTASE"/>
    <property type="match status" value="1"/>
</dbReference>
<evidence type="ECO:0000256" key="3">
    <source>
        <dbReference type="ARBA" id="ARBA00022679"/>
    </source>
</evidence>
<keyword evidence="5" id="KW-0680">Restriction system</keyword>
<evidence type="ECO:0000313" key="11">
    <source>
        <dbReference type="Proteomes" id="UP001519307"/>
    </source>
</evidence>
<dbReference type="InterPro" id="IPR002052">
    <property type="entry name" value="DNA_methylase_N6_adenine_CS"/>
</dbReference>
<keyword evidence="2" id="KW-0489">Methyltransferase</keyword>
<dbReference type="SUPFAM" id="SSF53335">
    <property type="entry name" value="S-adenosyl-L-methionine-dependent methyltransferases"/>
    <property type="match status" value="1"/>
</dbReference>
<dbReference type="InterPro" id="IPR025931">
    <property type="entry name" value="TaqI_C"/>
</dbReference>
<dbReference type="Gene3D" id="3.40.50.150">
    <property type="entry name" value="Vaccinia Virus protein VP39"/>
    <property type="match status" value="1"/>
</dbReference>
<dbReference type="EMBL" id="JAGGLM010000014">
    <property type="protein sequence ID" value="MBP2033441.1"/>
    <property type="molecule type" value="Genomic_DNA"/>
</dbReference>
<evidence type="ECO:0000256" key="1">
    <source>
        <dbReference type="ARBA" id="ARBA00011900"/>
    </source>
</evidence>
<accession>A0ABS4KVL4</accession>
<dbReference type="PRINTS" id="PR00507">
    <property type="entry name" value="N12N6MTFRASE"/>
</dbReference>
<dbReference type="InterPro" id="IPR029063">
    <property type="entry name" value="SAM-dependent_MTases_sf"/>
</dbReference>
<evidence type="ECO:0000256" key="7">
    <source>
        <dbReference type="ARBA" id="ARBA00047942"/>
    </source>
</evidence>
<dbReference type="PANTHER" id="PTHR33841:SF6">
    <property type="entry name" value="TYPE II METHYLTRANSFERASE M.HINDII"/>
    <property type="match status" value="1"/>
</dbReference>
<reference evidence="10 11" key="1">
    <citation type="submission" date="2021-03" db="EMBL/GenBank/DDBJ databases">
        <title>Genomic Encyclopedia of Type Strains, Phase IV (KMG-IV): sequencing the most valuable type-strain genomes for metagenomic binning, comparative biology and taxonomic classification.</title>
        <authorList>
            <person name="Goeker M."/>
        </authorList>
    </citation>
    <scope>NUCLEOTIDE SEQUENCE [LARGE SCALE GENOMIC DNA]</scope>
    <source>
        <strain evidence="10 11">DSM 28783</strain>
    </source>
</reference>